<comment type="caution">
    <text evidence="2">The sequence shown here is derived from an EMBL/GenBank/DDBJ whole genome shotgun (WGS) entry which is preliminary data.</text>
</comment>
<evidence type="ECO:0000256" key="1">
    <source>
        <dbReference type="SAM" id="SignalP"/>
    </source>
</evidence>
<feature type="chain" id="PRO_5037448709" description="Beta-lactamase-inhibitor-like, PepSY-like" evidence="1">
    <location>
        <begin position="40"/>
        <end position="163"/>
    </location>
</feature>
<organism evidence="2 3">
    <name type="scientific">Filimonas zeae</name>
    <dbReference type="NCBI Taxonomy" id="1737353"/>
    <lineage>
        <taxon>Bacteria</taxon>
        <taxon>Pseudomonadati</taxon>
        <taxon>Bacteroidota</taxon>
        <taxon>Chitinophagia</taxon>
        <taxon>Chitinophagales</taxon>
        <taxon>Chitinophagaceae</taxon>
        <taxon>Filimonas</taxon>
    </lineage>
</organism>
<reference evidence="2" key="1">
    <citation type="journal article" date="2014" name="Int. J. Syst. Evol. Microbiol.">
        <title>Complete genome sequence of Corynebacterium casei LMG S-19264T (=DSM 44701T), isolated from a smear-ripened cheese.</title>
        <authorList>
            <consortium name="US DOE Joint Genome Institute (JGI-PGF)"/>
            <person name="Walter F."/>
            <person name="Albersmeier A."/>
            <person name="Kalinowski J."/>
            <person name="Ruckert C."/>
        </authorList>
    </citation>
    <scope>NUCLEOTIDE SEQUENCE</scope>
    <source>
        <strain evidence="2">CGMCC 1.15290</strain>
    </source>
</reference>
<protein>
    <recommendedName>
        <fullName evidence="4">Beta-lactamase-inhibitor-like, PepSY-like</fullName>
    </recommendedName>
</protein>
<dbReference type="SUPFAM" id="SSF160574">
    <property type="entry name" value="BT0923-like"/>
    <property type="match status" value="1"/>
</dbReference>
<accession>A0A917IZJ0</accession>
<keyword evidence="1" id="KW-0732">Signal</keyword>
<gene>
    <name evidence="2" type="ORF">GCM10011379_31300</name>
</gene>
<evidence type="ECO:0000313" key="2">
    <source>
        <dbReference type="EMBL" id="GGH71689.1"/>
    </source>
</evidence>
<name>A0A917IZJ0_9BACT</name>
<sequence length="163" mass="18227">MAFRWTYLFYKRKNIKLTIMKKFIIAAITVITLASTAFAADNNDKATSLFKAAYPGATNVHYKTTGELVSISFVSDSTRMQAFYNTSGEQVAISREISTQSLPLRAQRYITEKFSDYTTKEVIEMDHSTEGTNYYVSLVNGNQKVIAQVSVGGEVSVFKKSGR</sequence>
<proteinExistence type="predicted"/>
<reference evidence="2" key="2">
    <citation type="submission" date="2020-09" db="EMBL/GenBank/DDBJ databases">
        <authorList>
            <person name="Sun Q."/>
            <person name="Zhou Y."/>
        </authorList>
    </citation>
    <scope>NUCLEOTIDE SEQUENCE</scope>
    <source>
        <strain evidence="2">CGMCC 1.15290</strain>
    </source>
</reference>
<evidence type="ECO:0000313" key="3">
    <source>
        <dbReference type="Proteomes" id="UP000627292"/>
    </source>
</evidence>
<dbReference type="AlphaFoldDB" id="A0A917IZJ0"/>
<evidence type="ECO:0008006" key="4">
    <source>
        <dbReference type="Google" id="ProtNLM"/>
    </source>
</evidence>
<dbReference type="EMBL" id="BMIB01000003">
    <property type="protein sequence ID" value="GGH71689.1"/>
    <property type="molecule type" value="Genomic_DNA"/>
</dbReference>
<keyword evidence="3" id="KW-1185">Reference proteome</keyword>
<feature type="signal peptide" evidence="1">
    <location>
        <begin position="1"/>
        <end position="39"/>
    </location>
</feature>
<dbReference type="Proteomes" id="UP000627292">
    <property type="component" value="Unassembled WGS sequence"/>
</dbReference>
<dbReference type="Gene3D" id="3.10.450.360">
    <property type="match status" value="1"/>
</dbReference>